<feature type="transmembrane region" description="Helical" evidence="1">
    <location>
        <begin position="69"/>
        <end position="90"/>
    </location>
</feature>
<dbReference type="Pfam" id="PF13781">
    <property type="entry name" value="DoxX_3"/>
    <property type="match status" value="1"/>
</dbReference>
<keyword evidence="1" id="KW-0472">Membrane</keyword>
<evidence type="ECO:0000256" key="1">
    <source>
        <dbReference type="SAM" id="Phobius"/>
    </source>
</evidence>
<evidence type="ECO:0008006" key="4">
    <source>
        <dbReference type="Google" id="ProtNLM"/>
    </source>
</evidence>
<keyword evidence="1" id="KW-0812">Transmembrane</keyword>
<evidence type="ECO:0000313" key="3">
    <source>
        <dbReference type="Proteomes" id="UP000660611"/>
    </source>
</evidence>
<protein>
    <recommendedName>
        <fullName evidence="4">DoxX family protein</fullName>
    </recommendedName>
</protein>
<reference evidence="2" key="1">
    <citation type="submission" date="2021-01" db="EMBL/GenBank/DDBJ databases">
        <title>Whole genome shotgun sequence of Dactylosporangium siamense NBRC 106093.</title>
        <authorList>
            <person name="Komaki H."/>
            <person name="Tamura T."/>
        </authorList>
    </citation>
    <scope>NUCLEOTIDE SEQUENCE</scope>
    <source>
        <strain evidence="2">NBRC 106093</strain>
    </source>
</reference>
<accession>A0A919U7M8</accession>
<dbReference type="AlphaFoldDB" id="A0A919U7M8"/>
<proteinExistence type="predicted"/>
<keyword evidence="3" id="KW-1185">Reference proteome</keyword>
<dbReference type="Proteomes" id="UP000660611">
    <property type="component" value="Unassembled WGS sequence"/>
</dbReference>
<feature type="transmembrane region" description="Helical" evidence="1">
    <location>
        <begin position="37"/>
        <end position="62"/>
    </location>
</feature>
<organism evidence="2 3">
    <name type="scientific">Dactylosporangium siamense</name>
    <dbReference type="NCBI Taxonomy" id="685454"/>
    <lineage>
        <taxon>Bacteria</taxon>
        <taxon>Bacillati</taxon>
        <taxon>Actinomycetota</taxon>
        <taxon>Actinomycetes</taxon>
        <taxon>Micromonosporales</taxon>
        <taxon>Micromonosporaceae</taxon>
        <taxon>Dactylosporangium</taxon>
    </lineage>
</organism>
<evidence type="ECO:0000313" key="2">
    <source>
        <dbReference type="EMBL" id="GIG44757.1"/>
    </source>
</evidence>
<comment type="caution">
    <text evidence="2">The sequence shown here is derived from an EMBL/GenBank/DDBJ whole genome shotgun (WGS) entry which is preliminary data.</text>
</comment>
<gene>
    <name evidence="2" type="ORF">Dsi01nite_027980</name>
</gene>
<dbReference type="RefSeq" id="WP_203846578.1">
    <property type="nucleotide sequence ID" value="NZ_BAAAVW010000007.1"/>
</dbReference>
<dbReference type="InterPro" id="IPR025695">
    <property type="entry name" value="DoxX-like"/>
</dbReference>
<keyword evidence="1" id="KW-1133">Transmembrane helix</keyword>
<name>A0A919U7M8_9ACTN</name>
<sequence length="120" mass="12348">MRIRLARAAVAAVWLYEGLWCKVVSGDQLSIVAAVPFLPTALAAAALAGLGVAETALAVWVLTGRRARAAAIVQTVLLVAFNAGGLLFAGDQITDAGRMLTANAALLALAWLLTAVPTHD</sequence>
<dbReference type="EMBL" id="BONQ01000044">
    <property type="protein sequence ID" value="GIG44757.1"/>
    <property type="molecule type" value="Genomic_DNA"/>
</dbReference>
<feature type="transmembrane region" description="Helical" evidence="1">
    <location>
        <begin position="96"/>
        <end position="116"/>
    </location>
</feature>